<dbReference type="SUPFAM" id="SSF109854">
    <property type="entry name" value="DinB/YfiT-like putative metalloenzymes"/>
    <property type="match status" value="1"/>
</dbReference>
<organism evidence="1">
    <name type="scientific">marine sediment metagenome</name>
    <dbReference type="NCBI Taxonomy" id="412755"/>
    <lineage>
        <taxon>unclassified sequences</taxon>
        <taxon>metagenomes</taxon>
        <taxon>ecological metagenomes</taxon>
    </lineage>
</organism>
<accession>X0XWL3</accession>
<name>X0XWL3_9ZZZZ</name>
<dbReference type="Gene3D" id="1.20.120.450">
    <property type="entry name" value="dinb family like domain"/>
    <property type="match status" value="1"/>
</dbReference>
<evidence type="ECO:0008006" key="2">
    <source>
        <dbReference type="Google" id="ProtNLM"/>
    </source>
</evidence>
<comment type="caution">
    <text evidence="1">The sequence shown here is derived from an EMBL/GenBank/DDBJ whole genome shotgun (WGS) entry which is preliminary data.</text>
</comment>
<proteinExistence type="predicted"/>
<reference evidence="1" key="1">
    <citation type="journal article" date="2014" name="Front. Microbiol.">
        <title>High frequency of phylogenetically diverse reductive dehalogenase-homologous genes in deep subseafloor sedimentary metagenomes.</title>
        <authorList>
            <person name="Kawai M."/>
            <person name="Futagami T."/>
            <person name="Toyoda A."/>
            <person name="Takaki Y."/>
            <person name="Nishi S."/>
            <person name="Hori S."/>
            <person name="Arai W."/>
            <person name="Tsubouchi T."/>
            <person name="Morono Y."/>
            <person name="Uchiyama I."/>
            <person name="Ito T."/>
            <person name="Fujiyama A."/>
            <person name="Inagaki F."/>
            <person name="Takami H."/>
        </authorList>
    </citation>
    <scope>NUCLEOTIDE SEQUENCE</scope>
    <source>
        <strain evidence="1">Expedition CK06-06</strain>
    </source>
</reference>
<dbReference type="AlphaFoldDB" id="X0XWL3"/>
<sequence length="177" mass="19555">MMQVRGVRRASERVRVPLTLKPLGGNRAARTGMSLGKEQWAEMLRLTFGTVRGAIEGLDAAKLTWQDPGDPTKRHKSIAGEVNHICGAARYWLGETGFRARFSPPAVEGATVAGLLAGLDAAQRQWIDSLDERSDADHLFGLGRVLLHALYHRANIVDLRIRQEPEWQAPDGERSLP</sequence>
<gene>
    <name evidence="1" type="ORF">S01H1_76936</name>
</gene>
<dbReference type="EMBL" id="BARS01051685">
    <property type="protein sequence ID" value="GAG47764.1"/>
    <property type="molecule type" value="Genomic_DNA"/>
</dbReference>
<evidence type="ECO:0000313" key="1">
    <source>
        <dbReference type="EMBL" id="GAG47764.1"/>
    </source>
</evidence>
<dbReference type="InterPro" id="IPR034660">
    <property type="entry name" value="DinB/YfiT-like"/>
</dbReference>
<feature type="non-terminal residue" evidence="1">
    <location>
        <position position="177"/>
    </location>
</feature>
<protein>
    <recommendedName>
        <fullName evidence="2">DinB-like domain-containing protein</fullName>
    </recommendedName>
</protein>